<dbReference type="GeneID" id="39979750"/>
<dbReference type="VEuPathDB" id="CryptoDB:cubi_02960"/>
<proteinExistence type="predicted"/>
<protein>
    <submittedName>
        <fullName evidence="2">Uncharacterized protein</fullName>
    </submittedName>
</protein>
<dbReference type="EMBL" id="LRBP01000013">
    <property type="protein sequence ID" value="OII74158.1"/>
    <property type="molecule type" value="Genomic_DNA"/>
</dbReference>
<keyword evidence="3" id="KW-1185">Reference proteome</keyword>
<accession>A0A1J4MIY5</accession>
<comment type="caution">
    <text evidence="2">The sequence shown here is derived from an EMBL/GenBank/DDBJ whole genome shotgun (WGS) entry which is preliminary data.</text>
</comment>
<dbReference type="RefSeq" id="XP_028875378.1">
    <property type="nucleotide sequence ID" value="XM_029019971.1"/>
</dbReference>
<keyword evidence="1" id="KW-0175">Coiled coil</keyword>
<sequence length="854" mass="100064">MMNFTINVKMDQISDIQNQQRSRDILYSEPKITETILTSSQFERRPNWWRGSDSENILDPCFKKPIYTGKSKFNFLPTFLKDNIKWFKHRILSNINHENDYRCNEYEKKTMIEYGKQLKMTQKQEYSQYKYISPYSEYLLERLKWKIALRIYYTLDPNDKGYIELEHSKKLLFEMLKVDTEKAQSLLLLLETIKPFYAKDGCIEKNDIISYLSREIFDDTRGYGLFSKLNNIFKNPISRSKRQNDYYFSNNFQEFSILKKNEKICFSSDPSLIKINQVNFGKINLKETNCNFAHCHKNKETCITCNMKKNCIGKLKDHIKTSKDRKQRLIERIKQEQKEINDESMLNCTFKPEIIWPIGKFILKSNKNWLRDKKNIQRTKLPLNKKNNISGYQVINEQDIDDKNIQVFLNSNCNSGSYNNWSGYIHDSMTNQIFVIHKGYLTHDNNMDKNEIFYRKTDKEDQKEIRNKVLDSIIRKVHNEFQSLESTENGNEQKNSLNFGTKKLIEGLRTERETGTNDPRLNTPEFTIEINHPEFVEKSISFSAIKPYKEAVNHENFLIKSEYPTSPCYYYLPKGYERIGNCFNEIHFRRKLDFFNNNERDNLNTNKRDNSNLKGSLNLSTNKTNFEGNSPLCLKEELVEEMKMKKIQNISNETNKTNPLLIKNSNGVDSQNQNNNIDIPNTRGMQTESNNLNEHSFLKNSYINDNAQVITKSNNIDDETEILRKNITTQLKKEFSVSVSKKNNLKILPKKDDSVAKLKKETVASISAKSNPKVPSKKDNLLPLLKEEAGTLIPKKNNLKILTKKDSLVTLLKSETAASISTKNILKIPLKKDKIVNSLKKETRPSIQLKQRIT</sequence>
<dbReference type="AlphaFoldDB" id="A0A1J4MIY5"/>
<evidence type="ECO:0000256" key="1">
    <source>
        <dbReference type="SAM" id="Coils"/>
    </source>
</evidence>
<organism evidence="2 3">
    <name type="scientific">Cryptosporidium ubiquitum</name>
    <dbReference type="NCBI Taxonomy" id="857276"/>
    <lineage>
        <taxon>Eukaryota</taxon>
        <taxon>Sar</taxon>
        <taxon>Alveolata</taxon>
        <taxon>Apicomplexa</taxon>
        <taxon>Conoidasida</taxon>
        <taxon>Coccidia</taxon>
        <taxon>Eucoccidiorida</taxon>
        <taxon>Eimeriorina</taxon>
        <taxon>Cryptosporidiidae</taxon>
        <taxon>Cryptosporidium</taxon>
    </lineage>
</organism>
<reference evidence="2 3" key="1">
    <citation type="submission" date="2016-10" db="EMBL/GenBank/DDBJ databases">
        <title>Reductive evolution of mitochondrial metabolism and differential evolution of invasion-related proteins in Cryptosporidium.</title>
        <authorList>
            <person name="Liu S."/>
            <person name="Roellig D.M."/>
            <person name="Guo Y."/>
            <person name="Li N."/>
            <person name="Frace M.A."/>
            <person name="Tang K."/>
            <person name="Zhang L."/>
            <person name="Feng Y."/>
            <person name="Xiao L."/>
        </authorList>
    </citation>
    <scope>NUCLEOTIDE SEQUENCE [LARGE SCALE GENOMIC DNA]</scope>
    <source>
        <strain evidence="2">39726</strain>
    </source>
</reference>
<gene>
    <name evidence="2" type="ORF">cubi_02960</name>
</gene>
<evidence type="ECO:0000313" key="2">
    <source>
        <dbReference type="EMBL" id="OII74158.1"/>
    </source>
</evidence>
<dbReference type="Proteomes" id="UP000186176">
    <property type="component" value="Unassembled WGS sequence"/>
</dbReference>
<name>A0A1J4MIY5_9CRYT</name>
<feature type="coiled-coil region" evidence="1">
    <location>
        <begin position="319"/>
        <end position="346"/>
    </location>
</feature>
<evidence type="ECO:0000313" key="3">
    <source>
        <dbReference type="Proteomes" id="UP000186176"/>
    </source>
</evidence>
<dbReference type="OrthoDB" id="342630at2759"/>